<sequence>MAPIDMLHKIKSFYTKEPMITASVITPRTAAALSVAFTTLYVLPFYLSKSTRPSPSVNRDAPSVIRARTRAVTSACILTTIIDILIINQYGKSTLLETVRLLGWWPIDVLAIGKTLLLCSILFIGPLFEAGIVEGGWRHWIRGTHVRETLSSWTGYRALVVGPVTEEIVFRSVLIPLHLLAKMSPSRIVFLSPLYFGIAHLHHLYEFRLTHPEIPLLPAVLRTVLQFTYTSLFGFFAAFVYLRTGSLYAAMAAHSFCNWNGFPRFWGKVGVQAGAPIGLGSVKRDEDRTVATPRRDASIAWTVAYYSLLVIGAYGFYVELFPLTESKYALAEFAKDVGKGKRGFWG</sequence>
<dbReference type="GO" id="GO:0071586">
    <property type="term" value="P:CAAX-box protein processing"/>
    <property type="evidence" value="ECO:0007669"/>
    <property type="project" value="InterPro"/>
</dbReference>
<keyword evidence="7 11" id="KW-1133">Transmembrane helix</keyword>
<dbReference type="PANTHER" id="PTHR13046:SF0">
    <property type="entry name" value="CAAX PRENYL PROTEASE 2"/>
    <property type="match status" value="1"/>
</dbReference>
<keyword evidence="4 11" id="KW-0812">Transmembrane</keyword>
<feature type="transmembrane region" description="Helical" evidence="11">
    <location>
        <begin position="188"/>
        <end position="205"/>
    </location>
</feature>
<reference evidence="13" key="1">
    <citation type="journal article" date="2020" name="Stud. Mycol.">
        <title>101 Dothideomycetes genomes: a test case for predicting lifestyles and emergence of pathogens.</title>
        <authorList>
            <person name="Haridas S."/>
            <person name="Albert R."/>
            <person name="Binder M."/>
            <person name="Bloem J."/>
            <person name="Labutti K."/>
            <person name="Salamov A."/>
            <person name="Andreopoulos B."/>
            <person name="Baker S."/>
            <person name="Barry K."/>
            <person name="Bills G."/>
            <person name="Bluhm B."/>
            <person name="Cannon C."/>
            <person name="Castanera R."/>
            <person name="Culley D."/>
            <person name="Daum C."/>
            <person name="Ezra D."/>
            <person name="Gonzalez J."/>
            <person name="Henrissat B."/>
            <person name="Kuo A."/>
            <person name="Liang C."/>
            <person name="Lipzen A."/>
            <person name="Lutzoni F."/>
            <person name="Magnuson J."/>
            <person name="Mondo S."/>
            <person name="Nolan M."/>
            <person name="Ohm R."/>
            <person name="Pangilinan J."/>
            <person name="Park H.-J."/>
            <person name="Ramirez L."/>
            <person name="Alfaro M."/>
            <person name="Sun H."/>
            <person name="Tritt A."/>
            <person name="Yoshinaga Y."/>
            <person name="Zwiers L.-H."/>
            <person name="Turgeon B."/>
            <person name="Goodwin S."/>
            <person name="Spatafora J."/>
            <person name="Crous P."/>
            <person name="Grigoriev I."/>
        </authorList>
    </citation>
    <scope>NUCLEOTIDE SEQUENCE</scope>
    <source>
        <strain evidence="13">CBS 130266</strain>
    </source>
</reference>
<keyword evidence="5" id="KW-0378">Hydrolase</keyword>
<feature type="transmembrane region" description="Helical" evidence="11">
    <location>
        <begin position="29"/>
        <end position="48"/>
    </location>
</feature>
<feature type="transmembrane region" description="Helical" evidence="11">
    <location>
        <begin position="103"/>
        <end position="128"/>
    </location>
</feature>
<keyword evidence="3" id="KW-0645">Protease</keyword>
<dbReference type="OrthoDB" id="271604at2759"/>
<dbReference type="GO" id="GO:0005789">
    <property type="term" value="C:endoplasmic reticulum membrane"/>
    <property type="evidence" value="ECO:0007669"/>
    <property type="project" value="UniProtKB-SubCell"/>
</dbReference>
<evidence type="ECO:0000256" key="7">
    <source>
        <dbReference type="ARBA" id="ARBA00022989"/>
    </source>
</evidence>
<organism evidence="13 14">
    <name type="scientific">Tothia fuscella</name>
    <dbReference type="NCBI Taxonomy" id="1048955"/>
    <lineage>
        <taxon>Eukaryota</taxon>
        <taxon>Fungi</taxon>
        <taxon>Dikarya</taxon>
        <taxon>Ascomycota</taxon>
        <taxon>Pezizomycotina</taxon>
        <taxon>Dothideomycetes</taxon>
        <taxon>Pleosporomycetidae</taxon>
        <taxon>Venturiales</taxon>
        <taxon>Cylindrosympodiaceae</taxon>
        <taxon>Tothia</taxon>
    </lineage>
</organism>
<feature type="transmembrane region" description="Helical" evidence="11">
    <location>
        <begin position="225"/>
        <end position="242"/>
    </location>
</feature>
<name>A0A9P4NMF2_9PEZI</name>
<dbReference type="Proteomes" id="UP000800235">
    <property type="component" value="Unassembled WGS sequence"/>
</dbReference>
<evidence type="ECO:0000256" key="9">
    <source>
        <dbReference type="ARBA" id="ARBA00047280"/>
    </source>
</evidence>
<keyword evidence="8 11" id="KW-0472">Membrane</keyword>
<comment type="caution">
    <text evidence="13">The sequence shown here is derived from an EMBL/GenBank/DDBJ whole genome shotgun (WGS) entry which is preliminary data.</text>
</comment>
<evidence type="ECO:0000256" key="2">
    <source>
        <dbReference type="ARBA" id="ARBA00006897"/>
    </source>
</evidence>
<dbReference type="EC" id="3.4.26.1" evidence="10"/>
<feature type="transmembrane region" description="Helical" evidence="11">
    <location>
        <begin position="69"/>
        <end position="91"/>
    </location>
</feature>
<keyword evidence="6" id="KW-0256">Endoplasmic reticulum</keyword>
<evidence type="ECO:0000259" key="12">
    <source>
        <dbReference type="Pfam" id="PF02517"/>
    </source>
</evidence>
<evidence type="ECO:0000313" key="14">
    <source>
        <dbReference type="Proteomes" id="UP000800235"/>
    </source>
</evidence>
<comment type="subcellular location">
    <subcellularLocation>
        <location evidence="1">Endoplasmic reticulum membrane</location>
        <topology evidence="1">Multi-pass membrane protein</topology>
    </subcellularLocation>
</comment>
<evidence type="ECO:0000313" key="13">
    <source>
        <dbReference type="EMBL" id="KAF2428113.1"/>
    </source>
</evidence>
<gene>
    <name evidence="13" type="ORF">EJ08DRAFT_329859</name>
</gene>
<comment type="similarity">
    <text evidence="2">Belongs to the peptidase U48 family.</text>
</comment>
<evidence type="ECO:0000256" key="6">
    <source>
        <dbReference type="ARBA" id="ARBA00022824"/>
    </source>
</evidence>
<feature type="transmembrane region" description="Helical" evidence="11">
    <location>
        <begin position="298"/>
        <end position="317"/>
    </location>
</feature>
<dbReference type="AlphaFoldDB" id="A0A9P4NMF2"/>
<protein>
    <recommendedName>
        <fullName evidence="10">intramembrane prenyl-peptidase Rce1</fullName>
        <ecNumber evidence="10">3.4.26.1</ecNumber>
    </recommendedName>
</protein>
<dbReference type="GO" id="GO:0004222">
    <property type="term" value="F:metalloendopeptidase activity"/>
    <property type="evidence" value="ECO:0007669"/>
    <property type="project" value="InterPro"/>
</dbReference>
<evidence type="ECO:0000256" key="4">
    <source>
        <dbReference type="ARBA" id="ARBA00022692"/>
    </source>
</evidence>
<dbReference type="InterPro" id="IPR003675">
    <property type="entry name" value="Rce1/LyrA-like_dom"/>
</dbReference>
<proteinExistence type="inferred from homology"/>
<evidence type="ECO:0000256" key="3">
    <source>
        <dbReference type="ARBA" id="ARBA00022670"/>
    </source>
</evidence>
<keyword evidence="14" id="KW-1185">Reference proteome</keyword>
<evidence type="ECO:0000256" key="11">
    <source>
        <dbReference type="SAM" id="Phobius"/>
    </source>
</evidence>
<evidence type="ECO:0000256" key="8">
    <source>
        <dbReference type="ARBA" id="ARBA00023136"/>
    </source>
</evidence>
<evidence type="ECO:0000256" key="10">
    <source>
        <dbReference type="ARBA" id="ARBA00049729"/>
    </source>
</evidence>
<dbReference type="Pfam" id="PF02517">
    <property type="entry name" value="Rce1-like"/>
    <property type="match status" value="1"/>
</dbReference>
<dbReference type="EMBL" id="MU007056">
    <property type="protein sequence ID" value="KAF2428113.1"/>
    <property type="molecule type" value="Genomic_DNA"/>
</dbReference>
<comment type="catalytic activity">
    <reaction evidence="9">
        <text>Hydrolyzes the peptide bond -P2-(S-farnesyl or geranylgeranyl)C-P1'-P2'-P3'-COOH where P1' and P2' are amino acids with aliphatic sidechains and P3' is any C-terminal residue.</text>
        <dbReference type="EC" id="3.4.26.1"/>
    </reaction>
</comment>
<evidence type="ECO:0000256" key="1">
    <source>
        <dbReference type="ARBA" id="ARBA00004477"/>
    </source>
</evidence>
<dbReference type="PANTHER" id="PTHR13046">
    <property type="entry name" value="PROTEASE U48 CAAX PRENYL PROTEASE RCE1"/>
    <property type="match status" value="1"/>
</dbReference>
<feature type="domain" description="CAAX prenyl protease 2/Lysostaphin resistance protein A-like" evidence="12">
    <location>
        <begin position="153"/>
        <end position="259"/>
    </location>
</feature>
<accession>A0A9P4NMF2</accession>
<dbReference type="InterPro" id="IPR039731">
    <property type="entry name" value="Rce1"/>
</dbReference>
<evidence type="ECO:0000256" key="5">
    <source>
        <dbReference type="ARBA" id="ARBA00022801"/>
    </source>
</evidence>